<name>L0D7A1_SINAD</name>
<dbReference type="EMBL" id="CP003364">
    <property type="protein sequence ID" value="AGA24745.1"/>
    <property type="molecule type" value="Genomic_DNA"/>
</dbReference>
<evidence type="ECO:0000313" key="2">
    <source>
        <dbReference type="Proteomes" id="UP000010798"/>
    </source>
</evidence>
<gene>
    <name evidence="1" type="ordered locus">Sinac_0299</name>
</gene>
<dbReference type="Proteomes" id="UP000010798">
    <property type="component" value="Chromosome"/>
</dbReference>
<sequence>MYSNNRPALNLNLKLKNEGTAALKILNIDGGCSCRKVDHANIPATVSSGGEAVFKVELQNKGGFENQIFQFHIQLNDKKITVAAPLFALPDHFVSPSTLTFNLIEHGINAPLEFTHREVFDEQKIPAECSVNTSPALKASKLNSVLGKVTRGERLAFRDTTYSLLVIDPSYGNHKESLRLQQGANNTAFEVPVLWTRSEFLESIPKRVLLKEDPMRIFLRCPDDKVEFTHILSHQIGVRAFV</sequence>
<keyword evidence="2" id="KW-1185">Reference proteome</keyword>
<proteinExistence type="predicted"/>
<evidence type="ECO:0008006" key="3">
    <source>
        <dbReference type="Google" id="ProtNLM"/>
    </source>
</evidence>
<accession>L0D7A1</accession>
<dbReference type="STRING" id="886293.Sinac_0299"/>
<organism evidence="1 2">
    <name type="scientific">Singulisphaera acidiphila (strain ATCC BAA-1392 / DSM 18658 / VKM B-2454 / MOB10)</name>
    <dbReference type="NCBI Taxonomy" id="886293"/>
    <lineage>
        <taxon>Bacteria</taxon>
        <taxon>Pseudomonadati</taxon>
        <taxon>Planctomycetota</taxon>
        <taxon>Planctomycetia</taxon>
        <taxon>Isosphaerales</taxon>
        <taxon>Isosphaeraceae</taxon>
        <taxon>Singulisphaera</taxon>
    </lineage>
</organism>
<evidence type="ECO:0000313" key="1">
    <source>
        <dbReference type="EMBL" id="AGA24745.1"/>
    </source>
</evidence>
<protein>
    <recommendedName>
        <fullName evidence="3">DUF1573 domain-containing protein</fullName>
    </recommendedName>
</protein>
<dbReference type="RefSeq" id="WP_015243930.1">
    <property type="nucleotide sequence ID" value="NC_019892.1"/>
</dbReference>
<dbReference type="AlphaFoldDB" id="L0D7A1"/>
<dbReference type="KEGG" id="saci:Sinac_0299"/>
<dbReference type="HOGENOM" id="CLU_1146576_0_0_0"/>
<reference evidence="1 2" key="1">
    <citation type="submission" date="2012-02" db="EMBL/GenBank/DDBJ databases">
        <title>Complete sequence of chromosome of Singulisphaera acidiphila DSM 18658.</title>
        <authorList>
            <consortium name="US DOE Joint Genome Institute (JGI-PGF)"/>
            <person name="Lucas S."/>
            <person name="Copeland A."/>
            <person name="Lapidus A."/>
            <person name="Glavina del Rio T."/>
            <person name="Dalin E."/>
            <person name="Tice H."/>
            <person name="Bruce D."/>
            <person name="Goodwin L."/>
            <person name="Pitluck S."/>
            <person name="Peters L."/>
            <person name="Ovchinnikova G."/>
            <person name="Chertkov O."/>
            <person name="Kyrpides N."/>
            <person name="Mavromatis K."/>
            <person name="Ivanova N."/>
            <person name="Brettin T."/>
            <person name="Detter J.C."/>
            <person name="Han C."/>
            <person name="Larimer F."/>
            <person name="Land M."/>
            <person name="Hauser L."/>
            <person name="Markowitz V."/>
            <person name="Cheng J.-F."/>
            <person name="Hugenholtz P."/>
            <person name="Woyke T."/>
            <person name="Wu D."/>
            <person name="Tindall B."/>
            <person name="Pomrenke H."/>
            <person name="Brambilla E."/>
            <person name="Klenk H.-P."/>
            <person name="Eisen J.A."/>
        </authorList>
    </citation>
    <scope>NUCLEOTIDE SEQUENCE [LARGE SCALE GENOMIC DNA]</scope>
    <source>
        <strain evidence="2">ATCC BAA-1392 / DSM 18658 / VKM B-2454 / MOB10</strain>
    </source>
</reference>